<sequence>MLPCPFSLSPPLSSFPWSVQLWLGRYNLFEQEDTKQFVHVSKSFPHTQFNLSLLKSHTTYPEEDYSYDLMLLPLAEPAQISDAVKVLELPTQEPQLGSTSCASGRDSIEPHPFVFPDELQCVDLGLLSNVCAEAHTQKVTDLRLRAGHLTSGKDTCVDDWGPGR</sequence>
<dbReference type="GeneTree" id="ENSGT01020000230389"/>
<dbReference type="PANTHER" id="PTHR24271">
    <property type="entry name" value="KALLIKREIN-RELATED"/>
    <property type="match status" value="1"/>
</dbReference>
<evidence type="ECO:0000256" key="1">
    <source>
        <dbReference type="ARBA" id="ARBA00023157"/>
    </source>
</evidence>
<reference evidence="3" key="4">
    <citation type="submission" date="2025-08" db="UniProtKB">
        <authorList>
            <consortium name="Ensembl"/>
        </authorList>
    </citation>
    <scope>IDENTIFICATION</scope>
</reference>
<dbReference type="Ensembl" id="ENSRFET00010012376.1">
    <property type="protein sequence ID" value="ENSRFEP00010011306.1"/>
    <property type="gene ID" value="ENSRFEG00010007663.1"/>
</dbReference>
<dbReference type="AlphaFoldDB" id="A0A671EDC3"/>
<dbReference type="GO" id="GO:0003073">
    <property type="term" value="P:regulation of systemic arterial blood pressure"/>
    <property type="evidence" value="ECO:0007669"/>
    <property type="project" value="TreeGrafter"/>
</dbReference>
<keyword evidence="1" id="KW-1015">Disulfide bond</keyword>
<accession>A0A671EDC3</accession>
<dbReference type="Proteomes" id="UP000472240">
    <property type="component" value="Chromosome 3"/>
</dbReference>
<evidence type="ECO:0000259" key="2">
    <source>
        <dbReference type="SMART" id="SM00020"/>
    </source>
</evidence>
<evidence type="ECO:0000313" key="4">
    <source>
        <dbReference type="Proteomes" id="UP000472240"/>
    </source>
</evidence>
<dbReference type="GO" id="GO:0031638">
    <property type="term" value="P:zymogen activation"/>
    <property type="evidence" value="ECO:0007669"/>
    <property type="project" value="TreeGrafter"/>
</dbReference>
<keyword evidence="4" id="KW-1185">Reference proteome</keyword>
<dbReference type="InterPro" id="IPR043504">
    <property type="entry name" value="Peptidase_S1_PA_chymotrypsin"/>
</dbReference>
<dbReference type="InParanoid" id="A0A671EDC3"/>
<reference evidence="3 4" key="1">
    <citation type="journal article" date="2015" name="Annu Rev Anim Biosci">
        <title>The Genome 10K Project: a way forward.</title>
        <authorList>
            <person name="Koepfli K.P."/>
            <person name="Paten B."/>
            <person name="O'Brien S.J."/>
            <person name="Koepfli K.P."/>
            <person name="Paten B."/>
            <person name="Antunes A."/>
            <person name="Belov K."/>
            <person name="Bustamante C."/>
            <person name="Castoe T.A."/>
            <person name="Clawson H."/>
            <person name="Crawford A.J."/>
            <person name="Diekhans M."/>
            <person name="Distel D."/>
            <person name="Durbin R."/>
            <person name="Earl D."/>
            <person name="Fujita M.K."/>
            <person name="Gamble T."/>
            <person name="Georges A."/>
            <person name="Gemmell N."/>
            <person name="Gilbert M.T."/>
            <person name="Graves J.M."/>
            <person name="Green R.E."/>
            <person name="Hickey G."/>
            <person name="Jarvis E.D."/>
            <person name="Johnson W."/>
            <person name="Komissarov A."/>
            <person name="Korf I."/>
            <person name="Kuhn R."/>
            <person name="Larkin D.M."/>
            <person name="Lewin H."/>
            <person name="Lopez J.V."/>
            <person name="Ma J."/>
            <person name="Marques-Bonet T."/>
            <person name="Miller W."/>
            <person name="Murphy R."/>
            <person name="Pevzner P."/>
            <person name="Shapiro B."/>
            <person name="Steiner C."/>
            <person name="Tamazian G."/>
            <person name="Venkatesh B."/>
            <person name="Wang J."/>
            <person name="Wayne R."/>
            <person name="Wiley E."/>
            <person name="Yang H."/>
            <person name="Zhang G."/>
            <person name="Haussler D."/>
            <person name="Ryder O."/>
            <person name="O'Brien S.J."/>
        </authorList>
    </citation>
    <scope>NUCLEOTIDE SEQUENCE</scope>
</reference>
<reference evidence="4" key="3">
    <citation type="submission" date="2018-12" db="EMBL/GenBank/DDBJ databases">
        <title>G10K-VGP greater horseshoe bat female genome, primary haplotype.</title>
        <authorList>
            <person name="Teeling E."/>
            <person name="Myers G."/>
            <person name="Vernes S."/>
            <person name="Pippel M."/>
            <person name="Winkler S."/>
            <person name="Fedrigo O."/>
            <person name="Rhie A."/>
            <person name="Koren S."/>
            <person name="Phillippy A."/>
            <person name="Lewin H."/>
            <person name="Damas J."/>
            <person name="Howe K."/>
            <person name="Mountcastle J."/>
            <person name="Jarvis E.D."/>
        </authorList>
    </citation>
    <scope>NUCLEOTIDE SEQUENCE [LARGE SCALE GENOMIC DNA]</scope>
</reference>
<dbReference type="InterPro" id="IPR001254">
    <property type="entry name" value="Trypsin_dom"/>
</dbReference>
<protein>
    <recommendedName>
        <fullName evidence="2">Peptidase S1 domain-containing protein</fullName>
    </recommendedName>
</protein>
<dbReference type="GO" id="GO:0004252">
    <property type="term" value="F:serine-type endopeptidase activity"/>
    <property type="evidence" value="ECO:0007669"/>
    <property type="project" value="InterPro"/>
</dbReference>
<dbReference type="InterPro" id="IPR009003">
    <property type="entry name" value="Peptidase_S1_PA"/>
</dbReference>
<evidence type="ECO:0000313" key="3">
    <source>
        <dbReference type="Ensembl" id="ENSRFEP00010011306.1"/>
    </source>
</evidence>
<dbReference type="SUPFAM" id="SSF50494">
    <property type="entry name" value="Trypsin-like serine proteases"/>
    <property type="match status" value="1"/>
</dbReference>
<reference evidence="3" key="5">
    <citation type="submission" date="2025-09" db="UniProtKB">
        <authorList>
            <consortium name="Ensembl"/>
        </authorList>
    </citation>
    <scope>IDENTIFICATION</scope>
</reference>
<dbReference type="OMA" id="RDSIEPH"/>
<dbReference type="SMART" id="SM00020">
    <property type="entry name" value="Tryp_SPc"/>
    <property type="match status" value="1"/>
</dbReference>
<dbReference type="GO" id="GO:0030141">
    <property type="term" value="C:secretory granule"/>
    <property type="evidence" value="ECO:0007669"/>
    <property type="project" value="TreeGrafter"/>
</dbReference>
<proteinExistence type="predicted"/>
<feature type="domain" description="Peptidase S1" evidence="2">
    <location>
        <begin position="11"/>
        <end position="163"/>
    </location>
</feature>
<dbReference type="Pfam" id="PF00089">
    <property type="entry name" value="Trypsin"/>
    <property type="match status" value="1"/>
</dbReference>
<organism evidence="3 4">
    <name type="scientific">Rhinolophus ferrumequinum</name>
    <name type="common">Greater horseshoe bat</name>
    <dbReference type="NCBI Taxonomy" id="59479"/>
    <lineage>
        <taxon>Eukaryota</taxon>
        <taxon>Metazoa</taxon>
        <taxon>Chordata</taxon>
        <taxon>Craniata</taxon>
        <taxon>Vertebrata</taxon>
        <taxon>Euteleostomi</taxon>
        <taxon>Mammalia</taxon>
        <taxon>Eutheria</taxon>
        <taxon>Laurasiatheria</taxon>
        <taxon>Chiroptera</taxon>
        <taxon>Yinpterochiroptera</taxon>
        <taxon>Rhinolophoidea</taxon>
        <taxon>Rhinolophidae</taxon>
        <taxon>Rhinolophinae</taxon>
        <taxon>Rhinolophus</taxon>
    </lineage>
</organism>
<dbReference type="Gene3D" id="2.40.10.10">
    <property type="entry name" value="Trypsin-like serine proteases"/>
    <property type="match status" value="2"/>
</dbReference>
<name>A0A671EDC3_RHIFE</name>
<reference evidence="3 4" key="2">
    <citation type="journal article" date="2018" name="Annu Rev Anim Biosci">
        <title>Bat Biology, Genomes, and the Bat1K Project: To Generate Chromosome-Level Genomes for All Living Bat Species.</title>
        <authorList>
            <person name="Teeling E.C."/>
            <person name="Vernes S.C."/>
            <person name="Davalos L.M."/>
            <person name="Ray D.A."/>
            <person name="Gilbert M.T.P."/>
            <person name="Myers E."/>
        </authorList>
    </citation>
    <scope>NUCLEOTIDE SEQUENCE</scope>
</reference>
<dbReference type="PANTHER" id="PTHR24271:SF47">
    <property type="entry name" value="KALLIKREIN-1"/>
    <property type="match status" value="1"/>
</dbReference>